<evidence type="ECO:0000313" key="1">
    <source>
        <dbReference type="EMBL" id="CUS33443.1"/>
    </source>
</evidence>
<gene>
    <name evidence="1" type="ORF">COMA2_130066</name>
</gene>
<keyword evidence="2" id="KW-1185">Reference proteome</keyword>
<name>A0A0S4L6Y0_9BACT</name>
<sequence>MIGLIATPSARGQSGKACCKMSRSVSTIEVMMESWNESCQACGAGNGPLTKLSLGKDFFGRPYDRLSPSSDQSPKWYCAPCSMHKNLQRDFRDICAEFDKLRAGHISELAKGGEFRRASLRLQEILTLLSATQRQSPFLSGYDVTLLMERLNTLTMPV</sequence>
<dbReference type="AlphaFoldDB" id="A0A0S4L6Y0"/>
<evidence type="ECO:0000313" key="2">
    <source>
        <dbReference type="Proteomes" id="UP000198736"/>
    </source>
</evidence>
<organism evidence="1 2">
    <name type="scientific">Candidatus Nitrospira nitrificans</name>
    <dbReference type="NCBI Taxonomy" id="1742973"/>
    <lineage>
        <taxon>Bacteria</taxon>
        <taxon>Pseudomonadati</taxon>
        <taxon>Nitrospirota</taxon>
        <taxon>Nitrospiria</taxon>
        <taxon>Nitrospirales</taxon>
        <taxon>Nitrospiraceae</taxon>
        <taxon>Nitrospira</taxon>
    </lineage>
</organism>
<dbReference type="EMBL" id="CZPZ01000005">
    <property type="protein sequence ID" value="CUS33443.1"/>
    <property type="molecule type" value="Genomic_DNA"/>
</dbReference>
<proteinExistence type="predicted"/>
<reference evidence="2" key="1">
    <citation type="submission" date="2015-10" db="EMBL/GenBank/DDBJ databases">
        <authorList>
            <person name="Luecker S."/>
            <person name="Luecker S."/>
        </authorList>
    </citation>
    <scope>NUCLEOTIDE SEQUENCE [LARGE SCALE GENOMIC DNA]</scope>
</reference>
<dbReference type="RefSeq" id="WP_090895084.1">
    <property type="nucleotide sequence ID" value="NZ_CZPZ01000005.1"/>
</dbReference>
<accession>A0A0S4L6Y0</accession>
<protein>
    <submittedName>
        <fullName evidence="1">Uncharacterized protein</fullName>
    </submittedName>
</protein>
<dbReference type="Proteomes" id="UP000198736">
    <property type="component" value="Unassembled WGS sequence"/>
</dbReference>
<dbReference type="STRING" id="1742973.COMA2_130066"/>